<proteinExistence type="inferred from homology"/>
<accession>A0AAV2H9N4</accession>
<reference evidence="6 7" key="1">
    <citation type="submission" date="2024-04" db="EMBL/GenBank/DDBJ databases">
        <authorList>
            <consortium name="Genoscope - CEA"/>
            <person name="William W."/>
        </authorList>
    </citation>
    <scope>NUCLEOTIDE SEQUENCE [LARGE SCALE GENOMIC DNA]</scope>
</reference>
<feature type="chain" id="PRO_5043494839" description="Dermatopontin" evidence="5">
    <location>
        <begin position="19"/>
        <end position="174"/>
    </location>
</feature>
<dbReference type="InterPro" id="IPR026645">
    <property type="entry name" value="Dermatopontin"/>
</dbReference>
<sequence length="174" mass="19906">MLKYVLFYCVAVVTVASGTYVNEMDQPFDFECPPGSIISYISSVHDNRYEGRRWELLCRAAGNTHPCEDSYVNTFDNPVSFKCPGDKVLAGVKSYHDDSYDDRRFIFQCCAMIGQSQHGCYTTTGDVNAWDGKLTLSVPIRRVLKGAYSHHDNAYEDRVWKFEICSTRFNNLQH</sequence>
<gene>
    <name evidence="6" type="ORF">GSLYS_00004530001</name>
</gene>
<comment type="subcellular location">
    <subcellularLocation>
        <location evidence="1">Secreted</location>
    </subcellularLocation>
</comment>
<dbReference type="Pfam" id="PF14704">
    <property type="entry name" value="DERM"/>
    <property type="match status" value="1"/>
</dbReference>
<organism evidence="6 7">
    <name type="scientific">Lymnaea stagnalis</name>
    <name type="common">Great pond snail</name>
    <name type="synonym">Helix stagnalis</name>
    <dbReference type="NCBI Taxonomy" id="6523"/>
    <lineage>
        <taxon>Eukaryota</taxon>
        <taxon>Metazoa</taxon>
        <taxon>Spiralia</taxon>
        <taxon>Lophotrochozoa</taxon>
        <taxon>Mollusca</taxon>
        <taxon>Gastropoda</taxon>
        <taxon>Heterobranchia</taxon>
        <taxon>Euthyneura</taxon>
        <taxon>Panpulmonata</taxon>
        <taxon>Hygrophila</taxon>
        <taxon>Lymnaeoidea</taxon>
        <taxon>Lymnaeidae</taxon>
        <taxon>Lymnaea</taxon>
    </lineage>
</organism>
<dbReference type="GO" id="GO:0030199">
    <property type="term" value="P:collagen fibril organization"/>
    <property type="evidence" value="ECO:0007669"/>
    <property type="project" value="TreeGrafter"/>
</dbReference>
<dbReference type="GO" id="GO:0031012">
    <property type="term" value="C:extracellular matrix"/>
    <property type="evidence" value="ECO:0007669"/>
    <property type="project" value="TreeGrafter"/>
</dbReference>
<keyword evidence="3" id="KW-0964">Secreted</keyword>
<evidence type="ECO:0000256" key="4">
    <source>
        <dbReference type="ARBA" id="ARBA00023157"/>
    </source>
</evidence>
<dbReference type="AlphaFoldDB" id="A0AAV2H9N4"/>
<keyword evidence="4" id="KW-1015">Disulfide bond</keyword>
<keyword evidence="7" id="KW-1185">Reference proteome</keyword>
<dbReference type="Proteomes" id="UP001497497">
    <property type="component" value="Unassembled WGS sequence"/>
</dbReference>
<evidence type="ECO:0000256" key="1">
    <source>
        <dbReference type="ARBA" id="ARBA00004613"/>
    </source>
</evidence>
<dbReference type="PANTHER" id="PTHR15040:SF1">
    <property type="entry name" value="DERMATOPONTIN-LIKE ISOFORM X1"/>
    <property type="match status" value="1"/>
</dbReference>
<comment type="caution">
    <text evidence="6">The sequence shown here is derived from an EMBL/GenBank/DDBJ whole genome shotgun (WGS) entry which is preliminary data.</text>
</comment>
<feature type="signal peptide" evidence="5">
    <location>
        <begin position="1"/>
        <end position="18"/>
    </location>
</feature>
<evidence type="ECO:0000313" key="7">
    <source>
        <dbReference type="Proteomes" id="UP001497497"/>
    </source>
</evidence>
<evidence type="ECO:0000256" key="3">
    <source>
        <dbReference type="ARBA" id="ARBA00022525"/>
    </source>
</evidence>
<evidence type="ECO:0000256" key="5">
    <source>
        <dbReference type="SAM" id="SignalP"/>
    </source>
</evidence>
<name>A0AAV2H9N4_LYMST</name>
<protein>
    <recommendedName>
        <fullName evidence="8">Dermatopontin</fullName>
    </recommendedName>
</protein>
<evidence type="ECO:0000313" key="6">
    <source>
        <dbReference type="EMBL" id="CAL1530397.1"/>
    </source>
</evidence>
<keyword evidence="5" id="KW-0732">Signal</keyword>
<evidence type="ECO:0000256" key="2">
    <source>
        <dbReference type="ARBA" id="ARBA00008712"/>
    </source>
</evidence>
<dbReference type="EMBL" id="CAXITT010000069">
    <property type="protein sequence ID" value="CAL1530397.1"/>
    <property type="molecule type" value="Genomic_DNA"/>
</dbReference>
<comment type="similarity">
    <text evidence="2">Belongs to the dermatopontin family.</text>
</comment>
<dbReference type="GO" id="GO:0005615">
    <property type="term" value="C:extracellular space"/>
    <property type="evidence" value="ECO:0007669"/>
    <property type="project" value="TreeGrafter"/>
</dbReference>
<evidence type="ECO:0008006" key="8">
    <source>
        <dbReference type="Google" id="ProtNLM"/>
    </source>
</evidence>
<dbReference type="PANTHER" id="PTHR15040">
    <property type="entry name" value="DERMATOPONTIN-RELATED"/>
    <property type="match status" value="1"/>
</dbReference>